<keyword evidence="2" id="KW-1185">Reference proteome</keyword>
<dbReference type="EMBL" id="JAEVFJ010000006">
    <property type="protein sequence ID" value="KAH8103994.1"/>
    <property type="molecule type" value="Genomic_DNA"/>
</dbReference>
<sequence length="85" mass="7900">MAEVGGVGTCVAGCASMTGVVTMISVATMAGGGTSGTWVGTTATCVSVGVGATSWVAVASGCSGAVASVGPSWESSRCCTAVTTS</sequence>
<accession>A0A8K0UV06</accession>
<organism evidence="1 2">
    <name type="scientific">Cristinia sonorae</name>
    <dbReference type="NCBI Taxonomy" id="1940300"/>
    <lineage>
        <taxon>Eukaryota</taxon>
        <taxon>Fungi</taxon>
        <taxon>Dikarya</taxon>
        <taxon>Basidiomycota</taxon>
        <taxon>Agaricomycotina</taxon>
        <taxon>Agaricomycetes</taxon>
        <taxon>Agaricomycetidae</taxon>
        <taxon>Agaricales</taxon>
        <taxon>Pleurotineae</taxon>
        <taxon>Stephanosporaceae</taxon>
        <taxon>Cristinia</taxon>
    </lineage>
</organism>
<evidence type="ECO:0000313" key="2">
    <source>
        <dbReference type="Proteomes" id="UP000813824"/>
    </source>
</evidence>
<comment type="caution">
    <text evidence="1">The sequence shown here is derived from an EMBL/GenBank/DDBJ whole genome shotgun (WGS) entry which is preliminary data.</text>
</comment>
<proteinExistence type="predicted"/>
<reference evidence="1" key="1">
    <citation type="journal article" date="2021" name="New Phytol.">
        <title>Evolutionary innovations through gain and loss of genes in the ectomycorrhizal Boletales.</title>
        <authorList>
            <person name="Wu G."/>
            <person name="Miyauchi S."/>
            <person name="Morin E."/>
            <person name="Kuo A."/>
            <person name="Drula E."/>
            <person name="Varga T."/>
            <person name="Kohler A."/>
            <person name="Feng B."/>
            <person name="Cao Y."/>
            <person name="Lipzen A."/>
            <person name="Daum C."/>
            <person name="Hundley H."/>
            <person name="Pangilinan J."/>
            <person name="Johnson J."/>
            <person name="Barry K."/>
            <person name="LaButti K."/>
            <person name="Ng V."/>
            <person name="Ahrendt S."/>
            <person name="Min B."/>
            <person name="Choi I.G."/>
            <person name="Park H."/>
            <person name="Plett J.M."/>
            <person name="Magnuson J."/>
            <person name="Spatafora J.W."/>
            <person name="Nagy L.G."/>
            <person name="Henrissat B."/>
            <person name="Grigoriev I.V."/>
            <person name="Yang Z.L."/>
            <person name="Xu J."/>
            <person name="Martin F.M."/>
        </authorList>
    </citation>
    <scope>NUCLEOTIDE SEQUENCE</scope>
    <source>
        <strain evidence="1">KKN 215</strain>
    </source>
</reference>
<gene>
    <name evidence="1" type="ORF">BXZ70DRAFT_923898</name>
</gene>
<dbReference type="Proteomes" id="UP000813824">
    <property type="component" value="Unassembled WGS sequence"/>
</dbReference>
<name>A0A8K0UV06_9AGAR</name>
<evidence type="ECO:0000313" key="1">
    <source>
        <dbReference type="EMBL" id="KAH8103994.1"/>
    </source>
</evidence>
<dbReference type="AlphaFoldDB" id="A0A8K0UV06"/>
<protein>
    <submittedName>
        <fullName evidence="1">Uncharacterized protein</fullName>
    </submittedName>
</protein>